<evidence type="ECO:0000313" key="1">
    <source>
        <dbReference type="EMBL" id="AAT88278.1"/>
    </source>
</evidence>
<dbReference type="EMBL" id="AE016822">
    <property type="protein sequence ID" value="AAT88278.1"/>
    <property type="molecule type" value="Genomic_DNA"/>
</dbReference>
<proteinExistence type="predicted"/>
<accession>Q6AH67</accession>
<dbReference type="KEGG" id="lxx:Lxx02260"/>
<name>Q6AH67_LEIXX</name>
<keyword evidence="2" id="KW-1185">Reference proteome</keyword>
<organism evidence="1 2">
    <name type="scientific">Leifsonia xyli subsp. xyli (strain CTCB07)</name>
    <dbReference type="NCBI Taxonomy" id="281090"/>
    <lineage>
        <taxon>Bacteria</taxon>
        <taxon>Bacillati</taxon>
        <taxon>Actinomycetota</taxon>
        <taxon>Actinomycetes</taxon>
        <taxon>Micrococcales</taxon>
        <taxon>Microbacteriaceae</taxon>
        <taxon>Leifsonia</taxon>
    </lineage>
</organism>
<dbReference type="HOGENOM" id="CLU_3428242_0_0_11"/>
<dbReference type="AlphaFoldDB" id="Q6AH67"/>
<gene>
    <name evidence="1" type="ordered locus">Lxx02260</name>
</gene>
<evidence type="ECO:0000313" key="2">
    <source>
        <dbReference type="Proteomes" id="UP000001306"/>
    </source>
</evidence>
<dbReference type="Proteomes" id="UP000001306">
    <property type="component" value="Chromosome"/>
</dbReference>
<protein>
    <submittedName>
        <fullName evidence="1">Uncharacterized protein</fullName>
    </submittedName>
</protein>
<reference evidence="1 2" key="1">
    <citation type="journal article" date="2004" name="Mol. Plant Microbe Interact.">
        <title>The genome sequence of the Gram-positive sugarcane pathogen Leifsonia xyli subsp. xyli.</title>
        <authorList>
            <person name="Monteiro-Vitorello C.B."/>
            <person name="Camargo L.E.A."/>
            <person name="Van Sluys M.A."/>
            <person name="Kitajima J.P."/>
            <person name="Truffi D."/>
            <person name="do Amaral A.M."/>
            <person name="Harakava R."/>
            <person name="de Oliveira J.C.F."/>
            <person name="Wood D."/>
            <person name="de Oliveira M.C."/>
            <person name="Miyaki C.Y."/>
            <person name="Takita M.A."/>
            <person name="da Silva A.C.R."/>
            <person name="Furlan L.R."/>
            <person name="Carraro D.M."/>
            <person name="Camarotte G."/>
            <person name="Almeida N.F. Jr."/>
            <person name="Carrer H."/>
            <person name="Coutinho L.L."/>
            <person name="El-Dorry H.A."/>
            <person name="Ferro M.I.T."/>
            <person name="Gagliardi P.R."/>
            <person name="Giglioti E."/>
            <person name="Goldman M.H.S."/>
            <person name="Goldman G.H."/>
            <person name="Kimura E.T."/>
            <person name="Ferro E.S."/>
            <person name="Kuramae E.E."/>
            <person name="Lemos E.G.M."/>
            <person name="Lemos M.V.F."/>
            <person name="Mauro S.M.Z."/>
            <person name="Machado M.A."/>
            <person name="Marino C.L."/>
            <person name="Menck C.F."/>
            <person name="Nunes L.R."/>
            <person name="Oliveira R.C."/>
            <person name="Pereira G.G."/>
            <person name="Siqueira W."/>
            <person name="de Souza A.A."/>
            <person name="Tsai S.M."/>
            <person name="Zanca A.S."/>
            <person name="Simpson A.J.G."/>
            <person name="Brumbley S.M."/>
            <person name="Setubal J.C."/>
        </authorList>
    </citation>
    <scope>NUCLEOTIDE SEQUENCE [LARGE SCALE GENOMIC DNA]</scope>
    <source>
        <strain evidence="1 2">CTCB07</strain>
    </source>
</reference>
<sequence length="20" mass="2127">MLSLLELLAQRGVAVLTLAD</sequence>